<dbReference type="InterPro" id="IPR013087">
    <property type="entry name" value="Znf_C2H2_type"/>
</dbReference>
<feature type="domain" description="C2H2-type" evidence="2">
    <location>
        <begin position="72"/>
        <end position="100"/>
    </location>
</feature>
<comment type="caution">
    <text evidence="3">The sequence shown here is derived from an EMBL/GenBank/DDBJ whole genome shotgun (WGS) entry which is preliminary data.</text>
</comment>
<keyword evidence="1" id="KW-0479">Metal-binding</keyword>
<keyword evidence="1" id="KW-0863">Zinc-finger</keyword>
<evidence type="ECO:0000313" key="3">
    <source>
        <dbReference type="EMBL" id="RMZ97738.1"/>
    </source>
</evidence>
<protein>
    <recommendedName>
        <fullName evidence="2">C2H2-type domain-containing protein</fullName>
    </recommendedName>
</protein>
<keyword evidence="1" id="KW-0862">Zinc</keyword>
<dbReference type="PROSITE" id="PS50157">
    <property type="entry name" value="ZINC_FINGER_C2H2_2"/>
    <property type="match status" value="2"/>
</dbReference>
<accession>A0A3M7PFE6</accession>
<dbReference type="Proteomes" id="UP000276133">
    <property type="component" value="Unassembled WGS sequence"/>
</dbReference>
<dbReference type="OrthoDB" id="10149894at2759"/>
<name>A0A3M7PFE6_BRAPC</name>
<dbReference type="AlphaFoldDB" id="A0A3M7PFE6"/>
<dbReference type="PROSITE" id="PS00028">
    <property type="entry name" value="ZINC_FINGER_C2H2_1"/>
    <property type="match status" value="1"/>
</dbReference>
<reference evidence="3 4" key="1">
    <citation type="journal article" date="2018" name="Sci. Rep.">
        <title>Genomic signatures of local adaptation to the degree of environmental predictability in rotifers.</title>
        <authorList>
            <person name="Franch-Gras L."/>
            <person name="Hahn C."/>
            <person name="Garcia-Roger E.M."/>
            <person name="Carmona M.J."/>
            <person name="Serra M."/>
            <person name="Gomez A."/>
        </authorList>
    </citation>
    <scope>NUCLEOTIDE SEQUENCE [LARGE SCALE GENOMIC DNA]</scope>
    <source>
        <strain evidence="3">HYR1</strain>
    </source>
</reference>
<dbReference type="EMBL" id="REGN01011225">
    <property type="protein sequence ID" value="RMZ97738.1"/>
    <property type="molecule type" value="Genomic_DNA"/>
</dbReference>
<evidence type="ECO:0000259" key="2">
    <source>
        <dbReference type="PROSITE" id="PS50157"/>
    </source>
</evidence>
<sequence length="321" mass="37535">KKLSIMPKRVFKLPVSLEINRLNHFYSQIIEKMIDVEENQKLNFFNLVIPSLAEPVIISDISDNPRFVCNFLECKEENKSFASKQKFIQHLKIFHDQELPGACSFLYPNDKATIPGGFWCSDCGHHYCRRDHLQNHFKTSTHCKNATISSTNPLELREIEIEKMFAIEDGSLQKNHDFKFNSLQYESLLSIEWKPTEKKPEEIDSKKPENDVNAVKTCFKKLAKSFSMISIAKKKSNNFKQKSKTCDNIFSLVDISFKKTNTNMEIKNECTDLKRKKPNDFFDESFIKKKNFSMNEKIIDDEDQILIDSLNYFESLNKKKI</sequence>
<keyword evidence="4" id="KW-1185">Reference proteome</keyword>
<proteinExistence type="predicted"/>
<dbReference type="Gene3D" id="3.30.160.60">
    <property type="entry name" value="Classic Zinc Finger"/>
    <property type="match status" value="1"/>
</dbReference>
<evidence type="ECO:0000256" key="1">
    <source>
        <dbReference type="PROSITE-ProRule" id="PRU00042"/>
    </source>
</evidence>
<evidence type="ECO:0000313" key="4">
    <source>
        <dbReference type="Proteomes" id="UP000276133"/>
    </source>
</evidence>
<organism evidence="3 4">
    <name type="scientific">Brachionus plicatilis</name>
    <name type="common">Marine rotifer</name>
    <name type="synonym">Brachionus muelleri</name>
    <dbReference type="NCBI Taxonomy" id="10195"/>
    <lineage>
        <taxon>Eukaryota</taxon>
        <taxon>Metazoa</taxon>
        <taxon>Spiralia</taxon>
        <taxon>Gnathifera</taxon>
        <taxon>Rotifera</taxon>
        <taxon>Eurotatoria</taxon>
        <taxon>Monogononta</taxon>
        <taxon>Pseudotrocha</taxon>
        <taxon>Ploima</taxon>
        <taxon>Brachionidae</taxon>
        <taxon>Brachionus</taxon>
    </lineage>
</organism>
<feature type="domain" description="C2H2-type" evidence="2">
    <location>
        <begin position="118"/>
        <end position="147"/>
    </location>
</feature>
<dbReference type="GO" id="GO:0008270">
    <property type="term" value="F:zinc ion binding"/>
    <property type="evidence" value="ECO:0007669"/>
    <property type="project" value="UniProtKB-KW"/>
</dbReference>
<gene>
    <name evidence="3" type="ORF">BpHYR1_049354</name>
</gene>
<feature type="non-terminal residue" evidence="3">
    <location>
        <position position="1"/>
    </location>
</feature>